<dbReference type="HAMAP" id="MF_00376">
    <property type="entry name" value="Dephospho_CoA_kinase"/>
    <property type="match status" value="1"/>
</dbReference>
<dbReference type="CDD" id="cd02022">
    <property type="entry name" value="DPCK"/>
    <property type="match status" value="1"/>
</dbReference>
<dbReference type="GO" id="GO:0004140">
    <property type="term" value="F:dephospho-CoA kinase activity"/>
    <property type="evidence" value="ECO:0007669"/>
    <property type="project" value="UniProtKB-EC"/>
</dbReference>
<keyword evidence="3 5" id="KW-0418">Kinase</keyword>
<organism evidence="5 6">
    <name type="scientific">Ammonicoccus fulvus</name>
    <dbReference type="NCBI Taxonomy" id="3138240"/>
    <lineage>
        <taxon>Bacteria</taxon>
        <taxon>Bacillati</taxon>
        <taxon>Actinomycetota</taxon>
        <taxon>Actinomycetes</taxon>
        <taxon>Propionibacteriales</taxon>
        <taxon>Propionibacteriaceae</taxon>
        <taxon>Ammonicoccus</taxon>
    </lineage>
</organism>
<dbReference type="Gene3D" id="3.40.50.300">
    <property type="entry name" value="P-loop containing nucleotide triphosphate hydrolases"/>
    <property type="match status" value="1"/>
</dbReference>
<keyword evidence="2 3" id="KW-0067">ATP-binding</keyword>
<keyword evidence="3" id="KW-0963">Cytoplasm</keyword>
<dbReference type="NCBIfam" id="TIGR00152">
    <property type="entry name" value="dephospho-CoA kinase"/>
    <property type="match status" value="1"/>
</dbReference>
<dbReference type="Proteomes" id="UP001442841">
    <property type="component" value="Chromosome"/>
</dbReference>
<dbReference type="RefSeq" id="WP_425309715.1">
    <property type="nucleotide sequence ID" value="NZ_CP154795.1"/>
</dbReference>
<dbReference type="InterPro" id="IPR027417">
    <property type="entry name" value="P-loop_NTPase"/>
</dbReference>
<evidence type="ECO:0000313" key="5">
    <source>
        <dbReference type="EMBL" id="XAN08260.1"/>
    </source>
</evidence>
<accession>A0ABZ3FU67</accession>
<comment type="pathway">
    <text evidence="3">Cofactor biosynthesis; coenzyme A biosynthesis; CoA from (R)-pantothenate: step 5/5.</text>
</comment>
<keyword evidence="1 3" id="KW-0547">Nucleotide-binding</keyword>
<sequence length="198" mass="21114">MRVALTGGIASGKTTVSDRWGELGAVIVDADVLARQVVEPGTPGLAAVAERFGREILAPDGTLDRKALAGKVFGDDEARKDLEAILHPRIRAAADRLEAEAPGGTVVVHVIPLLVETGRTSGFDAIVVVDVPEDIQLERAMSRDGATREQVEARIAAQARRSDRLAVATHVIDNSRDRAALIAGADRVWAELARLARY</sequence>
<dbReference type="EMBL" id="CP154795">
    <property type="protein sequence ID" value="XAN08260.1"/>
    <property type="molecule type" value="Genomic_DNA"/>
</dbReference>
<evidence type="ECO:0000256" key="1">
    <source>
        <dbReference type="ARBA" id="ARBA00022741"/>
    </source>
</evidence>
<protein>
    <recommendedName>
        <fullName evidence="3 4">Dephospho-CoA kinase</fullName>
        <ecNumber evidence="3 4">2.7.1.24</ecNumber>
    </recommendedName>
    <alternativeName>
        <fullName evidence="3">Dephosphocoenzyme A kinase</fullName>
    </alternativeName>
</protein>
<evidence type="ECO:0000256" key="2">
    <source>
        <dbReference type="ARBA" id="ARBA00022840"/>
    </source>
</evidence>
<keyword evidence="3 5" id="KW-0808">Transferase</keyword>
<comment type="similarity">
    <text evidence="3">Belongs to the CoaE family.</text>
</comment>
<gene>
    <name evidence="3 5" type="primary">coaE</name>
    <name evidence="5" type="ORF">AADG42_13435</name>
</gene>
<keyword evidence="6" id="KW-1185">Reference proteome</keyword>
<reference evidence="5 6" key="1">
    <citation type="submission" date="2024-04" db="EMBL/GenBank/DDBJ databases">
        <title>Isolation of an actinomycete strain from pig manure.</title>
        <authorList>
            <person name="Gong T."/>
            <person name="Yu Z."/>
            <person name="An M."/>
            <person name="Wei C."/>
            <person name="Yang W."/>
            <person name="Liu L."/>
        </authorList>
    </citation>
    <scope>NUCLEOTIDE SEQUENCE [LARGE SCALE GENOMIC DNA]</scope>
    <source>
        <strain evidence="5 6">ZF39</strain>
    </source>
</reference>
<comment type="catalytic activity">
    <reaction evidence="3">
        <text>3'-dephospho-CoA + ATP = ADP + CoA + H(+)</text>
        <dbReference type="Rhea" id="RHEA:18245"/>
        <dbReference type="ChEBI" id="CHEBI:15378"/>
        <dbReference type="ChEBI" id="CHEBI:30616"/>
        <dbReference type="ChEBI" id="CHEBI:57287"/>
        <dbReference type="ChEBI" id="CHEBI:57328"/>
        <dbReference type="ChEBI" id="CHEBI:456216"/>
        <dbReference type="EC" id="2.7.1.24"/>
    </reaction>
</comment>
<proteinExistence type="inferred from homology"/>
<comment type="subcellular location">
    <subcellularLocation>
        <location evidence="3">Cytoplasm</location>
    </subcellularLocation>
</comment>
<dbReference type="PANTHER" id="PTHR10695:SF46">
    <property type="entry name" value="BIFUNCTIONAL COENZYME A SYNTHASE-RELATED"/>
    <property type="match status" value="1"/>
</dbReference>
<evidence type="ECO:0000313" key="6">
    <source>
        <dbReference type="Proteomes" id="UP001442841"/>
    </source>
</evidence>
<evidence type="ECO:0000256" key="3">
    <source>
        <dbReference type="HAMAP-Rule" id="MF_00376"/>
    </source>
</evidence>
<comment type="function">
    <text evidence="3">Catalyzes the phosphorylation of the 3'-hydroxyl group of dephosphocoenzyme A to form coenzyme A.</text>
</comment>
<feature type="binding site" evidence="3">
    <location>
        <begin position="10"/>
        <end position="15"/>
    </location>
    <ligand>
        <name>ATP</name>
        <dbReference type="ChEBI" id="CHEBI:30616"/>
    </ligand>
</feature>
<dbReference type="PROSITE" id="PS51219">
    <property type="entry name" value="DPCK"/>
    <property type="match status" value="1"/>
</dbReference>
<dbReference type="PANTHER" id="PTHR10695">
    <property type="entry name" value="DEPHOSPHO-COA KINASE-RELATED"/>
    <property type="match status" value="1"/>
</dbReference>
<evidence type="ECO:0000256" key="4">
    <source>
        <dbReference type="NCBIfam" id="TIGR00152"/>
    </source>
</evidence>
<dbReference type="EC" id="2.7.1.24" evidence="3 4"/>
<dbReference type="SUPFAM" id="SSF52540">
    <property type="entry name" value="P-loop containing nucleoside triphosphate hydrolases"/>
    <property type="match status" value="1"/>
</dbReference>
<dbReference type="NCBIfam" id="NF002879">
    <property type="entry name" value="PRK03333.1"/>
    <property type="match status" value="1"/>
</dbReference>
<name>A0ABZ3FU67_9ACTN</name>
<keyword evidence="3" id="KW-0173">Coenzyme A biosynthesis</keyword>
<dbReference type="Pfam" id="PF01121">
    <property type="entry name" value="CoaE"/>
    <property type="match status" value="1"/>
</dbReference>
<dbReference type="InterPro" id="IPR001977">
    <property type="entry name" value="Depp_CoAkinase"/>
</dbReference>